<protein>
    <submittedName>
        <fullName evidence="6">FAD-dependent oxidoreductase</fullName>
    </submittedName>
</protein>
<dbReference type="InterPro" id="IPR006076">
    <property type="entry name" value="FAD-dep_OxRdtase"/>
</dbReference>
<evidence type="ECO:0000256" key="1">
    <source>
        <dbReference type="ARBA" id="ARBA00001974"/>
    </source>
</evidence>
<evidence type="ECO:0000256" key="2">
    <source>
        <dbReference type="ARBA" id="ARBA00009410"/>
    </source>
</evidence>
<sequence>MQFQIVGGGIAGASIAYHLVKDGHDVTIYDRLDKGQATQVSAGIISPWVSQRRNKLWYELVRTGAAYYPTFIEELENLTGSKTGYKKTGAVLFFRDEIVLPKAFKRILSKQQDAPEMGELSYLTPERQRELFPKLTTEFPALFLTGAGMVNGAQLLDALKKAIVQLGGKWISSNAVPESGQGITVYTAGAWGNEYQKKVPISHQRAQLLHFTLESDEVYPVVMGLKTHYIVSFGNGRFAIGTTHEDTESFDSSPTAEAKAELLDLAKMYFPGQELKELEMAVGLRPYTPNFLPVIEYVNEQTIVVNGLGSSGLTAAPILGKELSANYSNKPVRLPLEAFRLEEGTDGL</sequence>
<comment type="similarity">
    <text evidence="2">Belongs to the DadA oxidoreductase family.</text>
</comment>
<evidence type="ECO:0000313" key="6">
    <source>
        <dbReference type="EMBL" id="OZS76769.1"/>
    </source>
</evidence>
<dbReference type="Gene3D" id="3.30.9.10">
    <property type="entry name" value="D-Amino Acid Oxidase, subunit A, domain 2"/>
    <property type="match status" value="1"/>
</dbReference>
<dbReference type="SUPFAM" id="SSF54373">
    <property type="entry name" value="FAD-linked reductases, C-terminal domain"/>
    <property type="match status" value="1"/>
</dbReference>
<evidence type="ECO:0000259" key="5">
    <source>
        <dbReference type="Pfam" id="PF01266"/>
    </source>
</evidence>
<dbReference type="GO" id="GO:0005737">
    <property type="term" value="C:cytoplasm"/>
    <property type="evidence" value="ECO:0007669"/>
    <property type="project" value="TreeGrafter"/>
</dbReference>
<evidence type="ECO:0000313" key="7">
    <source>
        <dbReference type="Proteomes" id="UP000217065"/>
    </source>
</evidence>
<dbReference type="GO" id="GO:0016491">
    <property type="term" value="F:oxidoreductase activity"/>
    <property type="evidence" value="ECO:0007669"/>
    <property type="project" value="UniProtKB-KW"/>
</dbReference>
<comment type="caution">
    <text evidence="6">The sequence shown here is derived from an EMBL/GenBank/DDBJ whole genome shotgun (WGS) entry which is preliminary data.</text>
</comment>
<accession>A0A264VZL2</accession>
<dbReference type="RefSeq" id="WP_094944711.1">
    <property type="nucleotide sequence ID" value="NZ_NOKQ01000348.1"/>
</dbReference>
<evidence type="ECO:0000256" key="3">
    <source>
        <dbReference type="ARBA" id="ARBA00022630"/>
    </source>
</evidence>
<dbReference type="EMBL" id="NOKQ01000348">
    <property type="protein sequence ID" value="OZS76769.1"/>
    <property type="molecule type" value="Genomic_DNA"/>
</dbReference>
<evidence type="ECO:0000256" key="4">
    <source>
        <dbReference type="ARBA" id="ARBA00023002"/>
    </source>
</evidence>
<dbReference type="AlphaFoldDB" id="A0A264VZL2"/>
<name>A0A264VZL2_9BACL</name>
<dbReference type="InterPro" id="IPR036188">
    <property type="entry name" value="FAD/NAD-bd_sf"/>
</dbReference>
<feature type="domain" description="FAD dependent oxidoreductase" evidence="5">
    <location>
        <begin position="5"/>
        <end position="324"/>
    </location>
</feature>
<comment type="cofactor">
    <cofactor evidence="1">
        <name>FAD</name>
        <dbReference type="ChEBI" id="CHEBI:57692"/>
    </cofactor>
</comment>
<dbReference type="PANTHER" id="PTHR13847:SF286">
    <property type="entry name" value="D-AMINO ACID DEHYDROGENASE"/>
    <property type="match status" value="1"/>
</dbReference>
<dbReference type="OrthoDB" id="9805337at2"/>
<dbReference type="Proteomes" id="UP000217065">
    <property type="component" value="Unassembled WGS sequence"/>
</dbReference>
<dbReference type="Pfam" id="PF01266">
    <property type="entry name" value="DAO"/>
    <property type="match status" value="1"/>
</dbReference>
<reference evidence="6 7" key="1">
    <citation type="submission" date="2017-07" db="EMBL/GenBank/DDBJ databases">
        <title>Tetzosporium hominis gen.nov. sp.nov.</title>
        <authorList>
            <person name="Tetz G."/>
            <person name="Tetz V."/>
        </authorList>
    </citation>
    <scope>NUCLEOTIDE SEQUENCE [LARGE SCALE GENOMIC DNA]</scope>
    <source>
        <strain evidence="6 7">VT-49</strain>
    </source>
</reference>
<dbReference type="PANTHER" id="PTHR13847">
    <property type="entry name" value="SARCOSINE DEHYDROGENASE-RELATED"/>
    <property type="match status" value="1"/>
</dbReference>
<gene>
    <name evidence="6" type="ORF">CF394_14940</name>
</gene>
<dbReference type="SUPFAM" id="SSF51971">
    <property type="entry name" value="Nucleotide-binding domain"/>
    <property type="match status" value="1"/>
</dbReference>
<organism evidence="6 7">
    <name type="scientific">Tetzosporium hominis</name>
    <dbReference type="NCBI Taxonomy" id="2020506"/>
    <lineage>
        <taxon>Bacteria</taxon>
        <taxon>Bacillati</taxon>
        <taxon>Bacillota</taxon>
        <taxon>Bacilli</taxon>
        <taxon>Bacillales</taxon>
        <taxon>Caryophanaceae</taxon>
        <taxon>Tetzosporium</taxon>
    </lineage>
</organism>
<keyword evidence="3" id="KW-0285">Flavoprotein</keyword>
<proteinExistence type="inferred from homology"/>
<dbReference type="Gene3D" id="3.50.50.60">
    <property type="entry name" value="FAD/NAD(P)-binding domain"/>
    <property type="match status" value="1"/>
</dbReference>
<keyword evidence="7" id="KW-1185">Reference proteome</keyword>
<keyword evidence="4" id="KW-0560">Oxidoreductase</keyword>